<dbReference type="Gene3D" id="3.30.70.330">
    <property type="match status" value="2"/>
</dbReference>
<feature type="region of interest" description="Disordered" evidence="3">
    <location>
        <begin position="1"/>
        <end position="47"/>
    </location>
</feature>
<feature type="compositionally biased region" description="Pro residues" evidence="3">
    <location>
        <begin position="29"/>
        <end position="47"/>
    </location>
</feature>
<comment type="caution">
    <text evidence="5">The sequence shown here is derived from an EMBL/GenBank/DDBJ whole genome shotgun (WGS) entry which is preliminary data.</text>
</comment>
<dbReference type="CDD" id="cd12276">
    <property type="entry name" value="RRM2_MEI2_EAR1_like"/>
    <property type="match status" value="1"/>
</dbReference>
<evidence type="ECO:0000256" key="3">
    <source>
        <dbReference type="SAM" id="MobiDB-lite"/>
    </source>
</evidence>
<dbReference type="Pfam" id="PF04059">
    <property type="entry name" value="RRM_2"/>
    <property type="match status" value="1"/>
</dbReference>
<accession>A0ABQ5ECL1</accession>
<reference evidence="5" key="2">
    <citation type="submission" date="2022-01" db="EMBL/GenBank/DDBJ databases">
        <authorList>
            <person name="Yamashiro T."/>
            <person name="Shiraishi A."/>
            <person name="Satake H."/>
            <person name="Nakayama K."/>
        </authorList>
    </citation>
    <scope>NUCLEOTIDE SEQUENCE</scope>
</reference>
<organism evidence="5 6">
    <name type="scientific">Tanacetum coccineum</name>
    <dbReference type="NCBI Taxonomy" id="301880"/>
    <lineage>
        <taxon>Eukaryota</taxon>
        <taxon>Viridiplantae</taxon>
        <taxon>Streptophyta</taxon>
        <taxon>Embryophyta</taxon>
        <taxon>Tracheophyta</taxon>
        <taxon>Spermatophyta</taxon>
        <taxon>Magnoliopsida</taxon>
        <taxon>eudicotyledons</taxon>
        <taxon>Gunneridae</taxon>
        <taxon>Pentapetalae</taxon>
        <taxon>asterids</taxon>
        <taxon>campanulids</taxon>
        <taxon>Asterales</taxon>
        <taxon>Asteraceae</taxon>
        <taxon>Asteroideae</taxon>
        <taxon>Anthemideae</taxon>
        <taxon>Anthemidinae</taxon>
        <taxon>Tanacetum</taxon>
    </lineage>
</organism>
<evidence type="ECO:0000256" key="2">
    <source>
        <dbReference type="PROSITE-ProRule" id="PRU00176"/>
    </source>
</evidence>
<feature type="compositionally biased region" description="Basic and acidic residues" evidence="3">
    <location>
        <begin position="263"/>
        <end position="278"/>
    </location>
</feature>
<dbReference type="Pfam" id="PF00076">
    <property type="entry name" value="RRM_1"/>
    <property type="match status" value="1"/>
</dbReference>
<dbReference type="SMART" id="SM00360">
    <property type="entry name" value="RRM"/>
    <property type="match status" value="2"/>
</dbReference>
<reference evidence="5" key="1">
    <citation type="journal article" date="2022" name="Int. J. Mol. Sci.">
        <title>Draft Genome of Tanacetum Coccineum: Genomic Comparison of Closely Related Tanacetum-Family Plants.</title>
        <authorList>
            <person name="Yamashiro T."/>
            <person name="Shiraishi A."/>
            <person name="Nakayama K."/>
            <person name="Satake H."/>
        </authorList>
    </citation>
    <scope>NUCLEOTIDE SEQUENCE</scope>
</reference>
<dbReference type="InterPro" id="IPR000504">
    <property type="entry name" value="RRM_dom"/>
</dbReference>
<dbReference type="EMBL" id="BQNB010016137">
    <property type="protein sequence ID" value="GJT48237.1"/>
    <property type="molecule type" value="Genomic_DNA"/>
</dbReference>
<evidence type="ECO:0000313" key="6">
    <source>
        <dbReference type="Proteomes" id="UP001151760"/>
    </source>
</evidence>
<dbReference type="PANTHER" id="PTHR23189">
    <property type="entry name" value="RNA RECOGNITION MOTIF-CONTAINING"/>
    <property type="match status" value="1"/>
</dbReference>
<keyword evidence="1 2" id="KW-0694">RNA-binding</keyword>
<dbReference type="InterPro" id="IPR007201">
    <property type="entry name" value="Mei2-like_Rrm_C"/>
</dbReference>
<protein>
    <submittedName>
        <fullName evidence="5">Protein terminal ear1</fullName>
    </submittedName>
</protein>
<proteinExistence type="predicted"/>
<dbReference type="InterPro" id="IPR012677">
    <property type="entry name" value="Nucleotide-bd_a/b_plait_sf"/>
</dbReference>
<evidence type="ECO:0000259" key="4">
    <source>
        <dbReference type="PROSITE" id="PS50102"/>
    </source>
</evidence>
<name>A0ABQ5ECL1_9ASTR</name>
<dbReference type="SUPFAM" id="SSF54928">
    <property type="entry name" value="RNA-binding domain, RBD"/>
    <property type="match status" value="2"/>
</dbReference>
<sequence>MKTTGAHILPPPLNPTAQEFRPTYHRHQPPPILLLPSPPLPPPPPPQPTRTLLLSPITITTSESTIRKNLEIFGDIRAVQMERIHSGVVTIHFYDIRHAVQALSEIQQQHMQQQFRLRKHFQGFRSFGREDLAARGLVDGKVIWAEFVGVFTVSGGIPDGYNQGTVVVSGLGDGALGYDVVRDVFQAYGCVKEIRDNTLNKNQKFVEFYDIRDASKAVANMKGQKINGKPVVVDFNRPVGHKYNHKQNKFIPVSPVRVQSPPCRKDRVGDNGGAREGKNVISPNGGLKKNVKILYKHPHLPAKQWKGSRNTREKIDPRFSFKEDGIISTFRDSRTTVMIKNIPNKYSQKLLLNMLDNHCIHCNEQIEASDDNEPLSAYDFVYLPIDFVNKCNVGYGFVNMTSPEATRRLYKAFHHQNWEVFNSKKICEVSYARLQGLDALKDHFKNSKFPRETEEYMPVTFTPPRDGQCLTDPIPVVGRSSTTTSIMTSPSTSSSSEALVLSCHDTTISTSSDDDGNNNDDDVDSLLVEDAKIFLK</sequence>
<dbReference type="InterPro" id="IPR035979">
    <property type="entry name" value="RBD_domain_sf"/>
</dbReference>
<dbReference type="InterPro" id="IPR034458">
    <property type="entry name" value="EAR1-like_RRM3"/>
</dbReference>
<dbReference type="Proteomes" id="UP001151760">
    <property type="component" value="Unassembled WGS sequence"/>
</dbReference>
<feature type="region of interest" description="Disordered" evidence="3">
    <location>
        <begin position="261"/>
        <end position="282"/>
    </location>
</feature>
<evidence type="ECO:0000256" key="1">
    <source>
        <dbReference type="ARBA" id="ARBA00022884"/>
    </source>
</evidence>
<evidence type="ECO:0000313" key="5">
    <source>
        <dbReference type="EMBL" id="GJT48237.1"/>
    </source>
</evidence>
<gene>
    <name evidence="5" type="ORF">Tco_0974394</name>
</gene>
<keyword evidence="6" id="KW-1185">Reference proteome</keyword>
<dbReference type="CDD" id="cd12530">
    <property type="entry name" value="RRM3_EAR1_like"/>
    <property type="match status" value="1"/>
</dbReference>
<dbReference type="PROSITE" id="PS50102">
    <property type="entry name" value="RRM"/>
    <property type="match status" value="1"/>
</dbReference>
<feature type="domain" description="RRM" evidence="4">
    <location>
        <begin position="164"/>
        <end position="238"/>
    </location>
</feature>